<evidence type="ECO:0000313" key="2">
    <source>
        <dbReference type="Proteomes" id="UP000058925"/>
    </source>
</evidence>
<gene>
    <name evidence="1" type="ORF">NMY3_00532</name>
</gene>
<organism evidence="1 2">
    <name type="scientific">Candidatus Nitrosocosmicus oleophilus</name>
    <dbReference type="NCBI Taxonomy" id="1353260"/>
    <lineage>
        <taxon>Archaea</taxon>
        <taxon>Nitrososphaerota</taxon>
        <taxon>Nitrososphaeria</taxon>
        <taxon>Nitrososphaerales</taxon>
        <taxon>Nitrososphaeraceae</taxon>
        <taxon>Candidatus Nitrosocosmicus</taxon>
    </lineage>
</organism>
<keyword evidence="2" id="KW-1185">Reference proteome</keyword>
<dbReference type="EMBL" id="CP012850">
    <property type="protein sequence ID" value="ALI34744.1"/>
    <property type="molecule type" value="Genomic_DNA"/>
</dbReference>
<dbReference type="AlphaFoldDB" id="A0A654LTN9"/>
<accession>A0A654LTN9</accession>
<dbReference type="Proteomes" id="UP000058925">
    <property type="component" value="Chromosome"/>
</dbReference>
<name>A0A654LTN9_9ARCH</name>
<protein>
    <submittedName>
        <fullName evidence="1">Uncharacterized protein</fullName>
    </submittedName>
</protein>
<evidence type="ECO:0000313" key="1">
    <source>
        <dbReference type="EMBL" id="ALI34744.1"/>
    </source>
</evidence>
<dbReference type="KEGG" id="taa:NMY3_00532"/>
<proteinExistence type="predicted"/>
<sequence>MSSQMSIKSIINEKDQITLNQAFNKKLTSGTRINIVCKQAAACS</sequence>
<reference evidence="2" key="1">
    <citation type="submission" date="2015-10" db="EMBL/GenBank/DDBJ databases">
        <title>Niche specialization of a soil ammonia-oxidizing archaeon, Candidatus Nitrosocosmicus oleophilus.</title>
        <authorList>
            <person name="Jung M.-Y."/>
            <person name="Rhee S.-K."/>
        </authorList>
    </citation>
    <scope>NUCLEOTIDE SEQUENCE [LARGE SCALE GENOMIC DNA]</scope>
    <source>
        <strain evidence="2">MY3</strain>
    </source>
</reference>